<dbReference type="Pfam" id="PF26192">
    <property type="entry name" value="RNF157-like_N"/>
    <property type="match status" value="1"/>
</dbReference>
<evidence type="ECO:0000256" key="8">
    <source>
        <dbReference type="ARBA" id="ARBA00022786"/>
    </source>
</evidence>
<keyword evidence="7 12" id="KW-0863">Zinc-finger</keyword>
<evidence type="ECO:0000256" key="7">
    <source>
        <dbReference type="ARBA" id="ARBA00022771"/>
    </source>
</evidence>
<feature type="compositionally biased region" description="Pro residues" evidence="13">
    <location>
        <begin position="37"/>
        <end position="49"/>
    </location>
</feature>
<keyword evidence="16" id="KW-1185">Reference proteome</keyword>
<dbReference type="GO" id="GO:0008270">
    <property type="term" value="F:zinc ion binding"/>
    <property type="evidence" value="ECO:0007669"/>
    <property type="project" value="UniProtKB-KW"/>
</dbReference>
<comment type="caution">
    <text evidence="15">The sequence shown here is derived from an EMBL/GenBank/DDBJ whole genome shotgun (WGS) entry which is preliminary data.</text>
</comment>
<comment type="pathway">
    <text evidence="2">Protein modification; protein ubiquitination.</text>
</comment>
<evidence type="ECO:0000256" key="12">
    <source>
        <dbReference type="PROSITE-ProRule" id="PRU00175"/>
    </source>
</evidence>
<dbReference type="GO" id="GO:0016567">
    <property type="term" value="P:protein ubiquitination"/>
    <property type="evidence" value="ECO:0007669"/>
    <property type="project" value="TreeGrafter"/>
</dbReference>
<dbReference type="InterPro" id="IPR013083">
    <property type="entry name" value="Znf_RING/FYVE/PHD"/>
</dbReference>
<dbReference type="FunFam" id="3.30.40.10:FF:000115">
    <property type="entry name" value="probable E3 ubiquitin-protein ligase LOG2"/>
    <property type="match status" value="1"/>
</dbReference>
<dbReference type="PROSITE" id="PS50089">
    <property type="entry name" value="ZF_RING_2"/>
    <property type="match status" value="1"/>
</dbReference>
<keyword evidence="6" id="KW-0479">Metal-binding</keyword>
<gene>
    <name evidence="15" type="ORF">POM88_026872</name>
</gene>
<dbReference type="SMART" id="SM00184">
    <property type="entry name" value="RING"/>
    <property type="match status" value="1"/>
</dbReference>
<evidence type="ECO:0000256" key="9">
    <source>
        <dbReference type="ARBA" id="ARBA00022833"/>
    </source>
</evidence>
<evidence type="ECO:0000259" key="14">
    <source>
        <dbReference type="PROSITE" id="PS50089"/>
    </source>
</evidence>
<comment type="catalytic activity">
    <reaction evidence="1">
        <text>S-ubiquitinyl-[E2 ubiquitin-conjugating enzyme]-L-cysteine + [acceptor protein]-L-lysine = [E2 ubiquitin-conjugating enzyme]-L-cysteine + N(6)-ubiquitinyl-[acceptor protein]-L-lysine.</text>
        <dbReference type="EC" id="2.3.2.27"/>
    </reaction>
</comment>
<accession>A0AAD8I929</accession>
<dbReference type="InterPro" id="IPR058981">
    <property type="entry name" value="MGRN1/RNF157-like_N"/>
</dbReference>
<reference evidence="15" key="2">
    <citation type="submission" date="2023-05" db="EMBL/GenBank/DDBJ databases">
        <authorList>
            <person name="Schelkunov M.I."/>
        </authorList>
    </citation>
    <scope>NUCLEOTIDE SEQUENCE</scope>
    <source>
        <strain evidence="15">Hsosn_3</strain>
        <tissue evidence="15">Leaf</tissue>
    </source>
</reference>
<dbReference type="GO" id="GO:0061630">
    <property type="term" value="F:ubiquitin protein ligase activity"/>
    <property type="evidence" value="ECO:0007669"/>
    <property type="project" value="UniProtKB-EC"/>
</dbReference>
<feature type="domain" description="RING-type" evidence="14">
    <location>
        <begin position="296"/>
        <end position="335"/>
    </location>
</feature>
<dbReference type="PANTHER" id="PTHR22996">
    <property type="entry name" value="MAHOGUNIN"/>
    <property type="match status" value="1"/>
</dbReference>
<dbReference type="Proteomes" id="UP001237642">
    <property type="component" value="Unassembled WGS sequence"/>
</dbReference>
<comment type="similarity">
    <text evidence="11">Belongs to the RING-type zinc finger family. LOG2 subfamily.</text>
</comment>
<dbReference type="EMBL" id="JAUIZM010000006">
    <property type="protein sequence ID" value="KAK1380128.1"/>
    <property type="molecule type" value="Genomic_DNA"/>
</dbReference>
<evidence type="ECO:0000313" key="16">
    <source>
        <dbReference type="Proteomes" id="UP001237642"/>
    </source>
</evidence>
<evidence type="ECO:0000256" key="4">
    <source>
        <dbReference type="ARBA" id="ARBA00022679"/>
    </source>
</evidence>
<evidence type="ECO:0000256" key="5">
    <source>
        <dbReference type="ARBA" id="ARBA00022707"/>
    </source>
</evidence>
<feature type="compositionally biased region" description="Low complexity" evidence="13">
    <location>
        <begin position="1"/>
        <end position="11"/>
    </location>
</feature>
<evidence type="ECO:0000256" key="11">
    <source>
        <dbReference type="ARBA" id="ARBA00025721"/>
    </source>
</evidence>
<dbReference type="Gene3D" id="3.30.40.10">
    <property type="entry name" value="Zinc/RING finger domain, C3HC4 (zinc finger)"/>
    <property type="match status" value="1"/>
</dbReference>
<evidence type="ECO:0000313" key="15">
    <source>
        <dbReference type="EMBL" id="KAK1380128.1"/>
    </source>
</evidence>
<evidence type="ECO:0000256" key="10">
    <source>
        <dbReference type="ARBA" id="ARBA00023288"/>
    </source>
</evidence>
<reference evidence="15" key="1">
    <citation type="submission" date="2023-02" db="EMBL/GenBank/DDBJ databases">
        <title>Genome of toxic invasive species Heracleum sosnowskyi carries increased number of genes despite the absence of recent whole-genome duplications.</title>
        <authorList>
            <person name="Schelkunov M."/>
            <person name="Shtratnikova V."/>
            <person name="Makarenko M."/>
            <person name="Klepikova A."/>
            <person name="Omelchenko D."/>
            <person name="Novikova G."/>
            <person name="Obukhova E."/>
            <person name="Bogdanov V."/>
            <person name="Penin A."/>
            <person name="Logacheva M."/>
        </authorList>
    </citation>
    <scope>NUCLEOTIDE SEQUENCE</scope>
    <source>
        <strain evidence="15">Hsosn_3</strain>
        <tissue evidence="15">Leaf</tissue>
    </source>
</reference>
<dbReference type="Pfam" id="PF13920">
    <property type="entry name" value="zf-C3HC4_3"/>
    <property type="match status" value="1"/>
</dbReference>
<keyword evidence="9" id="KW-0862">Zinc</keyword>
<dbReference type="CDD" id="cd16789">
    <property type="entry name" value="mRING-HC-C3HC5_MGRN1-like"/>
    <property type="match status" value="1"/>
</dbReference>
<evidence type="ECO:0000256" key="6">
    <source>
        <dbReference type="ARBA" id="ARBA00022723"/>
    </source>
</evidence>
<organism evidence="15 16">
    <name type="scientific">Heracleum sosnowskyi</name>
    <dbReference type="NCBI Taxonomy" id="360622"/>
    <lineage>
        <taxon>Eukaryota</taxon>
        <taxon>Viridiplantae</taxon>
        <taxon>Streptophyta</taxon>
        <taxon>Embryophyta</taxon>
        <taxon>Tracheophyta</taxon>
        <taxon>Spermatophyta</taxon>
        <taxon>Magnoliopsida</taxon>
        <taxon>eudicotyledons</taxon>
        <taxon>Gunneridae</taxon>
        <taxon>Pentapetalae</taxon>
        <taxon>asterids</taxon>
        <taxon>campanulids</taxon>
        <taxon>Apiales</taxon>
        <taxon>Apiaceae</taxon>
        <taxon>Apioideae</taxon>
        <taxon>apioid superclade</taxon>
        <taxon>Tordylieae</taxon>
        <taxon>Tordyliinae</taxon>
        <taxon>Heracleum</taxon>
    </lineage>
</organism>
<feature type="compositionally biased region" description="Polar residues" evidence="13">
    <location>
        <begin position="21"/>
        <end position="30"/>
    </location>
</feature>
<evidence type="ECO:0000256" key="13">
    <source>
        <dbReference type="SAM" id="MobiDB-lite"/>
    </source>
</evidence>
<proteinExistence type="inferred from homology"/>
<dbReference type="AlphaFoldDB" id="A0AAD8I929"/>
<dbReference type="InterPro" id="IPR001841">
    <property type="entry name" value="Znf_RING"/>
</dbReference>
<protein>
    <recommendedName>
        <fullName evidence="3">RING-type E3 ubiquitin transferase</fullName>
        <ecNumber evidence="3">2.3.2.27</ecNumber>
    </recommendedName>
</protein>
<dbReference type="InterPro" id="IPR045194">
    <property type="entry name" value="MGRN1/RNF157-like"/>
</dbReference>
<dbReference type="PANTHER" id="PTHR22996:SF4">
    <property type="entry name" value="E3 UBIQUITIN-PROTEIN LIGASE LUL4-RELATED"/>
    <property type="match status" value="1"/>
</dbReference>
<dbReference type="EC" id="2.3.2.27" evidence="3"/>
<keyword evidence="8" id="KW-0833">Ubl conjugation pathway</keyword>
<dbReference type="SUPFAM" id="SSF57850">
    <property type="entry name" value="RING/U-box"/>
    <property type="match status" value="1"/>
</dbReference>
<sequence>MGTSWSSNSNTNRRRNQTNQYPPSQLISSSTTYTTYPPDPYANPPQPYPPYHTHQPPMYYYAGGYTHPNYQYPLMGRSNFGFQHHGWAAIRPPVAVHEPAAFVEEQQAKKVRNDVNVHKDTIKLEVDEDEDDCFLVSFVFDAMFDGSITIFYFAKEEPNCKVVPVFPESYKPVKVPFQKGAGQKFRQPSRTGINLGSFGVDDLSKSVSEDVFPLVISAETCLPYLSADEQSDHPPNSSPRRQITQAVLEKKDREPFKVRVIKQILWIDDVRYELREIYGIGNSGEDMSGNDSGKECVICMTEPRNTAVLPCRHMCLCTECAKTLRLQSNKCPICRQPIEELMEIKIDNDGLFEAKVVNETSQAGDI</sequence>
<dbReference type="InterPro" id="IPR045195">
    <property type="entry name" value="LOG2-like_mRING_C3HC5"/>
</dbReference>
<keyword evidence="10" id="KW-0449">Lipoprotein</keyword>
<evidence type="ECO:0000256" key="3">
    <source>
        <dbReference type="ARBA" id="ARBA00012483"/>
    </source>
</evidence>
<feature type="region of interest" description="Disordered" evidence="13">
    <location>
        <begin position="1"/>
        <end position="49"/>
    </location>
</feature>
<evidence type="ECO:0000256" key="1">
    <source>
        <dbReference type="ARBA" id="ARBA00000900"/>
    </source>
</evidence>
<keyword evidence="5" id="KW-0519">Myristate</keyword>
<name>A0AAD8I929_9APIA</name>
<keyword evidence="4 15" id="KW-0808">Transferase</keyword>
<evidence type="ECO:0000256" key="2">
    <source>
        <dbReference type="ARBA" id="ARBA00004906"/>
    </source>
</evidence>